<feature type="domain" description="RRM" evidence="3">
    <location>
        <begin position="35"/>
        <end position="112"/>
    </location>
</feature>
<dbReference type="InterPro" id="IPR035979">
    <property type="entry name" value="RBD_domain_sf"/>
</dbReference>
<dbReference type="AlphaFoldDB" id="A0A392M537"/>
<organism evidence="4 5">
    <name type="scientific">Trifolium medium</name>
    <dbReference type="NCBI Taxonomy" id="97028"/>
    <lineage>
        <taxon>Eukaryota</taxon>
        <taxon>Viridiplantae</taxon>
        <taxon>Streptophyta</taxon>
        <taxon>Embryophyta</taxon>
        <taxon>Tracheophyta</taxon>
        <taxon>Spermatophyta</taxon>
        <taxon>Magnoliopsida</taxon>
        <taxon>eudicotyledons</taxon>
        <taxon>Gunneridae</taxon>
        <taxon>Pentapetalae</taxon>
        <taxon>rosids</taxon>
        <taxon>fabids</taxon>
        <taxon>Fabales</taxon>
        <taxon>Fabaceae</taxon>
        <taxon>Papilionoideae</taxon>
        <taxon>50 kb inversion clade</taxon>
        <taxon>NPAAA clade</taxon>
        <taxon>Hologalegina</taxon>
        <taxon>IRL clade</taxon>
        <taxon>Trifolieae</taxon>
        <taxon>Trifolium</taxon>
    </lineage>
</organism>
<evidence type="ECO:0000259" key="3">
    <source>
        <dbReference type="PROSITE" id="PS50102"/>
    </source>
</evidence>
<evidence type="ECO:0000313" key="4">
    <source>
        <dbReference type="EMBL" id="MCH81494.1"/>
    </source>
</evidence>
<dbReference type="SMART" id="SM00360">
    <property type="entry name" value="RRM"/>
    <property type="match status" value="1"/>
</dbReference>
<feature type="region of interest" description="Disordered" evidence="2">
    <location>
        <begin position="333"/>
        <end position="358"/>
    </location>
</feature>
<evidence type="ECO:0000313" key="5">
    <source>
        <dbReference type="Proteomes" id="UP000265520"/>
    </source>
</evidence>
<dbReference type="Pfam" id="PF00076">
    <property type="entry name" value="RRM_1"/>
    <property type="match status" value="1"/>
</dbReference>
<reference evidence="4 5" key="1">
    <citation type="journal article" date="2018" name="Front. Plant Sci.">
        <title>Red Clover (Trifolium pratense) and Zigzag Clover (T. medium) - A Picture of Genomic Similarities and Differences.</title>
        <authorList>
            <person name="Dluhosova J."/>
            <person name="Istvanek J."/>
            <person name="Nedelnik J."/>
            <person name="Repkova J."/>
        </authorList>
    </citation>
    <scope>NUCLEOTIDE SEQUENCE [LARGE SCALE GENOMIC DNA]</scope>
    <source>
        <strain evidence="5">cv. 10/8</strain>
        <tissue evidence="4">Leaf</tissue>
    </source>
</reference>
<dbReference type="PROSITE" id="PS50102">
    <property type="entry name" value="RRM"/>
    <property type="match status" value="1"/>
</dbReference>
<protein>
    <submittedName>
        <fullName evidence="4">RNA recognition motif</fullName>
    </submittedName>
</protein>
<dbReference type="PANTHER" id="PTHR34427">
    <property type="entry name" value="DUF4283 DOMAIN PROTEIN"/>
    <property type="match status" value="1"/>
</dbReference>
<evidence type="ECO:0000256" key="1">
    <source>
        <dbReference type="PROSITE-ProRule" id="PRU00176"/>
    </source>
</evidence>
<keyword evidence="5" id="KW-1185">Reference proteome</keyword>
<dbReference type="Gene3D" id="3.30.70.330">
    <property type="match status" value="1"/>
</dbReference>
<keyword evidence="1" id="KW-0694">RNA-binding</keyword>
<proteinExistence type="predicted"/>
<name>A0A392M537_9FABA</name>
<gene>
    <name evidence="4" type="ORF">A2U01_0002283</name>
</gene>
<feature type="region of interest" description="Disordered" evidence="2">
    <location>
        <begin position="1"/>
        <end position="21"/>
    </location>
</feature>
<feature type="compositionally biased region" description="Basic and acidic residues" evidence="2">
    <location>
        <begin position="1"/>
        <end position="15"/>
    </location>
</feature>
<dbReference type="InterPro" id="IPR012677">
    <property type="entry name" value="Nucleotide-bd_a/b_plait_sf"/>
</dbReference>
<dbReference type="GO" id="GO:0003723">
    <property type="term" value="F:RNA binding"/>
    <property type="evidence" value="ECO:0007669"/>
    <property type="project" value="UniProtKB-UniRule"/>
</dbReference>
<dbReference type="CDD" id="cd00590">
    <property type="entry name" value="RRM_SF"/>
    <property type="match status" value="1"/>
</dbReference>
<dbReference type="InterPro" id="IPR000504">
    <property type="entry name" value="RRM_dom"/>
</dbReference>
<accession>A0A392M537</accession>
<dbReference type="Proteomes" id="UP000265520">
    <property type="component" value="Unassembled WGS sequence"/>
</dbReference>
<dbReference type="SUPFAM" id="SSF54928">
    <property type="entry name" value="RNA-binding domain, RBD"/>
    <property type="match status" value="1"/>
</dbReference>
<sequence length="650" mass="72320">MRESVERETVERGENHTAQSRKRNGFIQNLDRVTTSFFITNFPEDSSSEQLWELFRKFGRVGEVYIPKKLDKWGRRFGFVKFKDVLDVEVLSRNLRDVWLGSFKLRVNLSRFGRSDSKDGPSKTASIQRPPAYLEEVQPGRSFRTAVLGATSIPEESQVLKIPVNEALCKELQGSMVGTLAREKDVRRIQTTLFMEGFKTVSVTHMGDNLALLRSSVEGDVERMFRSRKECLGYYFSELKPWNPGLFAIKREVWIQVFGIPLHVWGEVLFKKIGDKLGVFLDFDEETASMARFDVARIKILSTTWALIDVEMKLEVEGEEVEVVGSLVVPSEASDAEDDGYVAGPENSGEDEASGNEVDVDVTKISQYGGRLEVKGDLSMYGQVLKERDISLTYEKSTYFSNSHLVILSELPAHAGNKETEKAPEGAVSGEGGNNDKCLSGGSGDEVEAFKVVVNEGGPGVCNTLPQDLLGLVNSFPEPQQSGHLELGLIYSDPAHLGLVDCDLVRRLSSISEPEEALSSHRIKDRNPITKIKRQKSCSKINKLALPMCLQMVEAGRDEMHSGSVLPCVTPPSGINLLSNSETSKVLETALNVNGPEKEKLLEAAKLLSIQKEVGFSFEEAEDAAIKQLIDQERSDRAKKMAWEQREGDQ</sequence>
<evidence type="ECO:0000256" key="2">
    <source>
        <dbReference type="SAM" id="MobiDB-lite"/>
    </source>
</evidence>
<feature type="compositionally biased region" description="Acidic residues" evidence="2">
    <location>
        <begin position="348"/>
        <end position="358"/>
    </location>
</feature>
<feature type="region of interest" description="Disordered" evidence="2">
    <location>
        <begin position="416"/>
        <end position="440"/>
    </location>
</feature>
<dbReference type="PANTHER" id="PTHR34427:SF5">
    <property type="entry name" value="DUF4283 DOMAIN-CONTAINING PROTEIN"/>
    <property type="match status" value="1"/>
</dbReference>
<dbReference type="EMBL" id="LXQA010002370">
    <property type="protein sequence ID" value="MCH81494.1"/>
    <property type="molecule type" value="Genomic_DNA"/>
</dbReference>
<comment type="caution">
    <text evidence="4">The sequence shown here is derived from an EMBL/GenBank/DDBJ whole genome shotgun (WGS) entry which is preliminary data.</text>
</comment>